<evidence type="ECO:0000313" key="1">
    <source>
        <dbReference type="EMBL" id="CAB4630578.1"/>
    </source>
</evidence>
<gene>
    <name evidence="1" type="ORF">UFOPK2086_00294</name>
</gene>
<proteinExistence type="predicted"/>
<name>A0A6J6J1F7_9ZZZZ</name>
<reference evidence="1" key="1">
    <citation type="submission" date="2020-05" db="EMBL/GenBank/DDBJ databases">
        <authorList>
            <person name="Chiriac C."/>
            <person name="Salcher M."/>
            <person name="Ghai R."/>
            <person name="Kavagutti S V."/>
        </authorList>
    </citation>
    <scope>NUCLEOTIDE SEQUENCE</scope>
</reference>
<protein>
    <submittedName>
        <fullName evidence="1">Unannotated protein</fullName>
    </submittedName>
</protein>
<accession>A0A6J6J1F7</accession>
<dbReference type="AlphaFoldDB" id="A0A6J6J1F7"/>
<sequence length="61" mass="6876">MTNPFLVVHRAVWRRVNQVVRDARSQAPAARMVGEFAVKQVAKEANKNLRKATEKKDSTGI</sequence>
<organism evidence="1">
    <name type="scientific">freshwater metagenome</name>
    <dbReference type="NCBI Taxonomy" id="449393"/>
    <lineage>
        <taxon>unclassified sequences</taxon>
        <taxon>metagenomes</taxon>
        <taxon>ecological metagenomes</taxon>
    </lineage>
</organism>
<dbReference type="EMBL" id="CAEZVQ010000020">
    <property type="protein sequence ID" value="CAB4630578.1"/>
    <property type="molecule type" value="Genomic_DNA"/>
</dbReference>